<dbReference type="Gene3D" id="3.90.75.10">
    <property type="entry name" value="Homing Intron 3 (I-ppo) Encoded Endonuclease, Chain A"/>
    <property type="match status" value="1"/>
</dbReference>
<evidence type="ECO:0000313" key="2">
    <source>
        <dbReference type="EMBL" id="KKL45376.1"/>
    </source>
</evidence>
<organism evidence="2">
    <name type="scientific">marine sediment metagenome</name>
    <dbReference type="NCBI Taxonomy" id="412755"/>
    <lineage>
        <taxon>unclassified sequences</taxon>
        <taxon>metagenomes</taxon>
        <taxon>ecological metagenomes</taxon>
    </lineage>
</organism>
<comment type="caution">
    <text evidence="2">The sequence shown here is derived from an EMBL/GenBank/DDBJ whole genome shotgun (WGS) entry which is preliminary data.</text>
</comment>
<accession>A0A0F9CV67</accession>
<name>A0A0F9CV67_9ZZZZ</name>
<evidence type="ECO:0000256" key="1">
    <source>
        <dbReference type="SAM" id="MobiDB-lite"/>
    </source>
</evidence>
<protein>
    <submittedName>
        <fullName evidence="2">Uncharacterized protein</fullName>
    </submittedName>
</protein>
<gene>
    <name evidence="2" type="ORF">LCGC14_2356310</name>
</gene>
<dbReference type="AlphaFoldDB" id="A0A0F9CV67"/>
<dbReference type="InterPro" id="IPR044930">
    <property type="entry name" value="Homing_endonuclease_His-Me"/>
</dbReference>
<dbReference type="EMBL" id="LAZR01034411">
    <property type="protein sequence ID" value="KKL45376.1"/>
    <property type="molecule type" value="Genomic_DNA"/>
</dbReference>
<dbReference type="GO" id="GO:0004519">
    <property type="term" value="F:endonuclease activity"/>
    <property type="evidence" value="ECO:0007669"/>
    <property type="project" value="InterPro"/>
</dbReference>
<sequence length="122" mass="14029">MNESERFWSKVDKSSECWEWTSAVTDRGYGHFKLCGPRRTVRAHRWAYAASIDEPLESLRGVVIRHTCDNPGCVRPDHLLPGTHKNNAQDRENRGRSRPLIGESHPRSKLSDGQTGTFWRKV</sequence>
<reference evidence="2" key="1">
    <citation type="journal article" date="2015" name="Nature">
        <title>Complex archaea that bridge the gap between prokaryotes and eukaryotes.</title>
        <authorList>
            <person name="Spang A."/>
            <person name="Saw J.H."/>
            <person name="Jorgensen S.L."/>
            <person name="Zaremba-Niedzwiedzka K."/>
            <person name="Martijn J."/>
            <person name="Lind A.E."/>
            <person name="van Eijk R."/>
            <person name="Schleper C."/>
            <person name="Guy L."/>
            <person name="Ettema T.J."/>
        </authorList>
    </citation>
    <scope>NUCLEOTIDE SEQUENCE</scope>
</reference>
<dbReference type="SUPFAM" id="SSF54060">
    <property type="entry name" value="His-Me finger endonucleases"/>
    <property type="match status" value="1"/>
</dbReference>
<feature type="compositionally biased region" description="Polar residues" evidence="1">
    <location>
        <begin position="111"/>
        <end position="122"/>
    </location>
</feature>
<proteinExistence type="predicted"/>
<dbReference type="InterPro" id="IPR044925">
    <property type="entry name" value="His-Me_finger_sf"/>
</dbReference>
<feature type="region of interest" description="Disordered" evidence="1">
    <location>
        <begin position="75"/>
        <end position="122"/>
    </location>
</feature>